<feature type="transmembrane region" description="Helical" evidence="12">
    <location>
        <begin position="16"/>
        <end position="38"/>
    </location>
</feature>
<dbReference type="Gene3D" id="1.10.40.60">
    <property type="entry name" value="EpsJ-like"/>
    <property type="match status" value="2"/>
</dbReference>
<dbReference type="Proteomes" id="UP000298438">
    <property type="component" value="Unassembled WGS sequence"/>
</dbReference>
<keyword evidence="16" id="KW-1185">Reference proteome</keyword>
<sequence length="341" mass="37727">MRAFASRQPLRKRQRGVAVVTALLLTTLAVTIVTSLFWQQQVQIRSMENQRMHLQTRWILRGALDWARLVLRTDLQTSHGTTTLDAVWNTPLAETRLDQYIERERVQGEHFDATISGKIIDATSRYNLRNLANGGSIDPNQLKLYERLLTNLQLDPALAKRTAQAVAAGQPLEVGEQPPAGQPGGQQGGQQQPPPQPVARNNSSSQPIEFTTLNDLLTVEGYTPQIVEKLRDFVVVLPGATKVNVNTAPPEVLGAVMEAGTGEGTAMAAARKTAYFMNEADFKSKVNAMTGRTLNFETFDVKSEWFLVTSRVKLDRAALNAESLINRKSNGATRLVEIRQN</sequence>
<dbReference type="SUPFAM" id="SSF158544">
    <property type="entry name" value="GspK insert domain-like"/>
    <property type="match status" value="1"/>
</dbReference>
<proteinExistence type="inferred from homology"/>
<evidence type="ECO:0000256" key="2">
    <source>
        <dbReference type="ARBA" id="ARBA00007246"/>
    </source>
</evidence>
<organism evidence="15 16">
    <name type="scientific">Zemynaea arenosa</name>
    <dbReference type="NCBI Taxonomy" id="2561931"/>
    <lineage>
        <taxon>Bacteria</taxon>
        <taxon>Pseudomonadati</taxon>
        <taxon>Pseudomonadota</taxon>
        <taxon>Betaproteobacteria</taxon>
        <taxon>Burkholderiales</taxon>
        <taxon>Oxalobacteraceae</taxon>
        <taxon>Telluria group</taxon>
        <taxon>Zemynaea</taxon>
    </lineage>
</organism>
<protein>
    <recommendedName>
        <fullName evidence="10">Type II secretion system protein K</fullName>
    </recommendedName>
</protein>
<dbReference type="EMBL" id="SPVF01000109">
    <property type="protein sequence ID" value="TFW22151.1"/>
    <property type="molecule type" value="Genomic_DNA"/>
</dbReference>
<dbReference type="SUPFAM" id="SSF54523">
    <property type="entry name" value="Pili subunits"/>
    <property type="match status" value="1"/>
</dbReference>
<keyword evidence="5 10" id="KW-0997">Cell inner membrane</keyword>
<evidence type="ECO:0000313" key="15">
    <source>
        <dbReference type="EMBL" id="TFW22151.1"/>
    </source>
</evidence>
<evidence type="ECO:0000313" key="16">
    <source>
        <dbReference type="Proteomes" id="UP000298438"/>
    </source>
</evidence>
<keyword evidence="9 10" id="KW-0472">Membrane</keyword>
<reference evidence="15 16" key="1">
    <citation type="submission" date="2019-03" db="EMBL/GenBank/DDBJ databases">
        <title>Draft Genome Sequence of Massilia arenosa sp. nov., a Novel Massilia Species Isolated from a Sandy-loam Maize Soil.</title>
        <authorList>
            <person name="Raths R."/>
            <person name="Peta V."/>
            <person name="Bucking H."/>
        </authorList>
    </citation>
    <scope>NUCLEOTIDE SEQUENCE [LARGE SCALE GENOMIC DNA]</scope>
    <source>
        <strain evidence="15 16">MC02</strain>
    </source>
</reference>
<comment type="caution">
    <text evidence="15">The sequence shown here is derived from an EMBL/GenBank/DDBJ whole genome shotgun (WGS) entry which is preliminary data.</text>
</comment>
<dbReference type="PANTHER" id="PTHR38831:SF1">
    <property type="entry name" value="TYPE II SECRETION SYSTEM PROTEIN K-RELATED"/>
    <property type="match status" value="1"/>
</dbReference>
<evidence type="ECO:0000256" key="4">
    <source>
        <dbReference type="ARBA" id="ARBA00022475"/>
    </source>
</evidence>
<evidence type="ECO:0000256" key="11">
    <source>
        <dbReference type="SAM" id="MobiDB-lite"/>
    </source>
</evidence>
<evidence type="ECO:0000259" key="13">
    <source>
        <dbReference type="Pfam" id="PF03934"/>
    </source>
</evidence>
<evidence type="ECO:0000256" key="9">
    <source>
        <dbReference type="ARBA" id="ARBA00023136"/>
    </source>
</evidence>
<evidence type="ECO:0000256" key="7">
    <source>
        <dbReference type="ARBA" id="ARBA00022927"/>
    </source>
</evidence>
<keyword evidence="6 12" id="KW-0812">Transmembrane</keyword>
<evidence type="ECO:0000256" key="12">
    <source>
        <dbReference type="SAM" id="Phobius"/>
    </source>
</evidence>
<dbReference type="AlphaFoldDB" id="A0A4Y9SFY0"/>
<comment type="subcellular location">
    <subcellularLocation>
        <location evidence="1 10">Cell inner membrane</location>
    </subcellularLocation>
</comment>
<evidence type="ECO:0000259" key="14">
    <source>
        <dbReference type="Pfam" id="PF21687"/>
    </source>
</evidence>
<feature type="region of interest" description="Disordered" evidence="11">
    <location>
        <begin position="173"/>
        <end position="205"/>
    </location>
</feature>
<dbReference type="NCBIfam" id="NF037980">
    <property type="entry name" value="T2SS_GspK"/>
    <property type="match status" value="1"/>
</dbReference>
<dbReference type="Pfam" id="PF03934">
    <property type="entry name" value="T2SSK"/>
    <property type="match status" value="1"/>
</dbReference>
<dbReference type="InterPro" id="IPR005628">
    <property type="entry name" value="GspK"/>
</dbReference>
<accession>A0A4Y9SFY0</accession>
<evidence type="ECO:0000256" key="5">
    <source>
        <dbReference type="ARBA" id="ARBA00022519"/>
    </source>
</evidence>
<evidence type="ECO:0000256" key="10">
    <source>
        <dbReference type="PIRNR" id="PIRNR002786"/>
    </source>
</evidence>
<dbReference type="InterPro" id="IPR049031">
    <property type="entry name" value="T2SSK_SAM-like_1st"/>
</dbReference>
<dbReference type="PIRSF" id="PIRSF002786">
    <property type="entry name" value="XcpX"/>
    <property type="match status" value="1"/>
</dbReference>
<keyword evidence="3 10" id="KW-0813">Transport</keyword>
<keyword evidence="7" id="KW-0653">Protein transport</keyword>
<name>A0A4Y9SFY0_9BURK</name>
<keyword evidence="8 12" id="KW-1133">Transmembrane helix</keyword>
<dbReference type="PANTHER" id="PTHR38831">
    <property type="entry name" value="TYPE II SECRETION SYSTEM PROTEIN K"/>
    <property type="match status" value="1"/>
</dbReference>
<dbReference type="GO" id="GO:0005886">
    <property type="term" value="C:plasma membrane"/>
    <property type="evidence" value="ECO:0007669"/>
    <property type="project" value="UniProtKB-SubCell"/>
</dbReference>
<keyword evidence="4 10" id="KW-1003">Cell membrane</keyword>
<gene>
    <name evidence="15" type="ORF">E4L96_08305</name>
</gene>
<evidence type="ECO:0000256" key="1">
    <source>
        <dbReference type="ARBA" id="ARBA00004533"/>
    </source>
</evidence>
<evidence type="ECO:0000256" key="3">
    <source>
        <dbReference type="ARBA" id="ARBA00022448"/>
    </source>
</evidence>
<evidence type="ECO:0000256" key="6">
    <source>
        <dbReference type="ARBA" id="ARBA00022692"/>
    </source>
</evidence>
<dbReference type="InterPro" id="IPR049179">
    <property type="entry name" value="T2SSK_SAM-like_2nd"/>
</dbReference>
<dbReference type="InterPro" id="IPR038072">
    <property type="entry name" value="GspK_central_sf"/>
</dbReference>
<dbReference type="Pfam" id="PF21687">
    <property type="entry name" value="T2SSK_1st"/>
    <property type="match status" value="1"/>
</dbReference>
<comment type="similarity">
    <text evidence="2 10">Belongs to the GSP K family.</text>
</comment>
<dbReference type="GO" id="GO:0009306">
    <property type="term" value="P:protein secretion"/>
    <property type="evidence" value="ECO:0007669"/>
    <property type="project" value="InterPro"/>
</dbReference>
<dbReference type="OrthoDB" id="5293133at2"/>
<dbReference type="RefSeq" id="WP_135206748.1">
    <property type="nucleotide sequence ID" value="NZ_SPVF01000109.1"/>
</dbReference>
<feature type="domain" description="T2SS protein K first SAM-like" evidence="14">
    <location>
        <begin position="124"/>
        <end position="238"/>
    </location>
</feature>
<evidence type="ECO:0000256" key="8">
    <source>
        <dbReference type="ARBA" id="ARBA00022989"/>
    </source>
</evidence>
<dbReference type="InterPro" id="IPR045584">
    <property type="entry name" value="Pilin-like"/>
</dbReference>
<dbReference type="Gene3D" id="3.30.1300.30">
    <property type="entry name" value="GSPII I/J protein-like"/>
    <property type="match status" value="1"/>
</dbReference>
<feature type="domain" description="T2SS protein K second SAM-like" evidence="13">
    <location>
        <begin position="243"/>
        <end position="288"/>
    </location>
</feature>